<dbReference type="EMBL" id="MWPH01000001">
    <property type="protein sequence ID" value="OVE85481.1"/>
    <property type="molecule type" value="Genomic_DNA"/>
</dbReference>
<evidence type="ECO:0000256" key="1">
    <source>
        <dbReference type="SAM" id="Phobius"/>
    </source>
</evidence>
<feature type="transmembrane region" description="Helical" evidence="1">
    <location>
        <begin position="38"/>
        <end position="59"/>
    </location>
</feature>
<dbReference type="RefSeq" id="WP_054863233.1">
    <property type="nucleotide sequence ID" value="NZ_MWPH01000001.1"/>
</dbReference>
<protein>
    <submittedName>
        <fullName evidence="2">Uncharacterized protein</fullName>
    </submittedName>
</protein>
<keyword evidence="1" id="KW-1133">Transmembrane helix</keyword>
<evidence type="ECO:0000313" key="2">
    <source>
        <dbReference type="EMBL" id="OVE85481.1"/>
    </source>
</evidence>
<feature type="transmembrane region" description="Helical" evidence="1">
    <location>
        <begin position="12"/>
        <end position="32"/>
    </location>
</feature>
<sequence>MSVTQPTRMQPQAAGIIVAFFLLLGCLSSVLMGGVFPLIALGFLGAILAIAYILFYLTLAVEELAYDS</sequence>
<reference evidence="2 3" key="1">
    <citation type="submission" date="2017-02" db="EMBL/GenBank/DDBJ databases">
        <title>Natronthermophilus aegyptiacus gen. nov.,sp. nov., an aerobic, extremely halophilic alkalithermophilic archaeon isolated from the athalassohaline Wadi An Natrun, Egypt.</title>
        <authorList>
            <person name="Zhao B."/>
        </authorList>
    </citation>
    <scope>NUCLEOTIDE SEQUENCE [LARGE SCALE GENOMIC DNA]</scope>
    <source>
        <strain evidence="2 3">CGMCC 1.3597</strain>
    </source>
</reference>
<keyword evidence="3" id="KW-1185">Reference proteome</keyword>
<gene>
    <name evidence="2" type="ORF">B2G88_01255</name>
</gene>
<comment type="caution">
    <text evidence="2">The sequence shown here is derived from an EMBL/GenBank/DDBJ whole genome shotgun (WGS) entry which is preliminary data.</text>
</comment>
<keyword evidence="1" id="KW-0812">Transmembrane</keyword>
<name>A0A202EB75_9EURY</name>
<dbReference type="Proteomes" id="UP000196084">
    <property type="component" value="Unassembled WGS sequence"/>
</dbReference>
<proteinExistence type="predicted"/>
<evidence type="ECO:0000313" key="3">
    <source>
        <dbReference type="Proteomes" id="UP000196084"/>
    </source>
</evidence>
<accession>A0A202EB75</accession>
<organism evidence="2 3">
    <name type="scientific">Natronolimnobius baerhuensis</name>
    <dbReference type="NCBI Taxonomy" id="253108"/>
    <lineage>
        <taxon>Archaea</taxon>
        <taxon>Methanobacteriati</taxon>
        <taxon>Methanobacteriota</taxon>
        <taxon>Stenosarchaea group</taxon>
        <taxon>Halobacteria</taxon>
        <taxon>Halobacteriales</taxon>
        <taxon>Natrialbaceae</taxon>
        <taxon>Natronolimnobius</taxon>
    </lineage>
</organism>
<dbReference type="AlphaFoldDB" id="A0A202EB75"/>
<keyword evidence="1" id="KW-0472">Membrane</keyword>